<evidence type="ECO:0000313" key="2">
    <source>
        <dbReference type="Proteomes" id="UP001143474"/>
    </source>
</evidence>
<reference evidence="1" key="1">
    <citation type="journal article" date="2014" name="Int. J. Syst. Evol. Microbiol.">
        <title>Complete genome sequence of Corynebacterium casei LMG S-19264T (=DSM 44701T), isolated from a smear-ripened cheese.</title>
        <authorList>
            <consortium name="US DOE Joint Genome Institute (JGI-PGF)"/>
            <person name="Walter F."/>
            <person name="Albersmeier A."/>
            <person name="Kalinowski J."/>
            <person name="Ruckert C."/>
        </authorList>
    </citation>
    <scope>NUCLEOTIDE SEQUENCE</scope>
    <source>
        <strain evidence="1">VKM Ac-2007</strain>
    </source>
</reference>
<protein>
    <submittedName>
        <fullName evidence="1">Uncharacterized protein</fullName>
    </submittedName>
</protein>
<proteinExistence type="predicted"/>
<organism evidence="1 2">
    <name type="scientific">Streptosporangium carneum</name>
    <dbReference type="NCBI Taxonomy" id="47481"/>
    <lineage>
        <taxon>Bacteria</taxon>
        <taxon>Bacillati</taxon>
        <taxon>Actinomycetota</taxon>
        <taxon>Actinomycetes</taxon>
        <taxon>Streptosporangiales</taxon>
        <taxon>Streptosporangiaceae</taxon>
        <taxon>Streptosporangium</taxon>
    </lineage>
</organism>
<evidence type="ECO:0000313" key="1">
    <source>
        <dbReference type="EMBL" id="GLK15371.1"/>
    </source>
</evidence>
<comment type="caution">
    <text evidence="1">The sequence shown here is derived from an EMBL/GenBank/DDBJ whole genome shotgun (WGS) entry which is preliminary data.</text>
</comment>
<dbReference type="EMBL" id="BSEV01000050">
    <property type="protein sequence ID" value="GLK15371.1"/>
    <property type="molecule type" value="Genomic_DNA"/>
</dbReference>
<name>A0A9W6MIG7_9ACTN</name>
<reference evidence="1" key="2">
    <citation type="submission" date="2023-01" db="EMBL/GenBank/DDBJ databases">
        <authorList>
            <person name="Sun Q."/>
            <person name="Evtushenko L."/>
        </authorList>
    </citation>
    <scope>NUCLEOTIDE SEQUENCE</scope>
    <source>
        <strain evidence="1">VKM Ac-2007</strain>
    </source>
</reference>
<sequence>MRAGTFGFSIGTRPTLHASVTISAARLIGKPSIAVVGAGDVGEVGRQAGAVEDLQQQLGEIHPGKHAANQRP</sequence>
<keyword evidence="2" id="KW-1185">Reference proteome</keyword>
<dbReference type="Proteomes" id="UP001143474">
    <property type="component" value="Unassembled WGS sequence"/>
</dbReference>
<gene>
    <name evidence="1" type="ORF">GCM10017600_87840</name>
</gene>
<dbReference type="AlphaFoldDB" id="A0A9W6MIG7"/>
<accession>A0A9W6MIG7</accession>